<organism evidence="1">
    <name type="scientific">Streptomyces sp. R41</name>
    <dbReference type="NCBI Taxonomy" id="3238632"/>
    <lineage>
        <taxon>Bacteria</taxon>
        <taxon>Bacillati</taxon>
        <taxon>Actinomycetota</taxon>
        <taxon>Actinomycetes</taxon>
        <taxon>Kitasatosporales</taxon>
        <taxon>Streptomycetaceae</taxon>
        <taxon>Streptomyces</taxon>
    </lineage>
</organism>
<protein>
    <submittedName>
        <fullName evidence="1">Uncharacterized protein</fullName>
    </submittedName>
</protein>
<dbReference type="RefSeq" id="WP_369249176.1">
    <property type="nucleotide sequence ID" value="NZ_CP163443.1"/>
</dbReference>
<reference evidence="1" key="1">
    <citation type="submission" date="2024-07" db="EMBL/GenBank/DDBJ databases">
        <authorList>
            <person name="Yu S.T."/>
        </authorList>
    </citation>
    <scope>NUCLEOTIDE SEQUENCE</scope>
    <source>
        <strain evidence="1">R41</strain>
    </source>
</reference>
<dbReference type="EMBL" id="CP163443">
    <property type="protein sequence ID" value="XDQ56065.1"/>
    <property type="molecule type" value="Genomic_DNA"/>
</dbReference>
<sequence length="53" mass="5402">MDVLALIGRTLFAALFHSSAVGRLTQTKAMAGYASAKGVPTAVPAVFAADFCS</sequence>
<accession>A0AB39RMP1</accession>
<proteinExistence type="predicted"/>
<name>A0AB39RMP1_9ACTN</name>
<evidence type="ECO:0000313" key="1">
    <source>
        <dbReference type="EMBL" id="XDQ56065.1"/>
    </source>
</evidence>
<dbReference type="AlphaFoldDB" id="A0AB39RMP1"/>
<gene>
    <name evidence="1" type="ORF">AB5J53_32550</name>
</gene>